<accession>A0A848N9V3</accession>
<dbReference type="AlphaFoldDB" id="A0A848N9V3"/>
<reference evidence="2 3" key="1">
    <citation type="submission" date="2020-04" db="EMBL/GenBank/DDBJ databases">
        <title>Achromobacter ruhlandii genome sequencing and assembly.</title>
        <authorList>
            <person name="Martins R.C.R."/>
            <person name="Perdigao-Neto L.V."/>
            <person name="Levin A.S.S."/>
            <person name="Costa S.F."/>
        </authorList>
    </citation>
    <scope>NUCLEOTIDE SEQUENCE [LARGE SCALE GENOMIC DNA]</scope>
    <source>
        <strain evidence="2 3">9035ralo</strain>
    </source>
</reference>
<organism evidence="2 3">
    <name type="scientific">Achromobacter ruhlandii</name>
    <dbReference type="NCBI Taxonomy" id="72557"/>
    <lineage>
        <taxon>Bacteria</taxon>
        <taxon>Pseudomonadati</taxon>
        <taxon>Pseudomonadota</taxon>
        <taxon>Betaproteobacteria</taxon>
        <taxon>Burkholderiales</taxon>
        <taxon>Alcaligenaceae</taxon>
        <taxon>Achromobacter</taxon>
    </lineage>
</organism>
<comment type="caution">
    <text evidence="2">The sequence shown here is derived from an EMBL/GenBank/DDBJ whole genome shotgun (WGS) entry which is preliminary data.</text>
</comment>
<gene>
    <name evidence="2" type="ORF">HGQ98_00540</name>
</gene>
<dbReference type="EMBL" id="JABBZE010000002">
    <property type="protein sequence ID" value="NMU88376.1"/>
    <property type="molecule type" value="Genomic_DNA"/>
</dbReference>
<protein>
    <submittedName>
        <fullName evidence="2">Uncharacterized protein</fullName>
    </submittedName>
</protein>
<evidence type="ECO:0000313" key="2">
    <source>
        <dbReference type="EMBL" id="NMU88376.1"/>
    </source>
</evidence>
<keyword evidence="1" id="KW-1133">Transmembrane helix</keyword>
<dbReference type="Proteomes" id="UP000542405">
    <property type="component" value="Unassembled WGS sequence"/>
</dbReference>
<evidence type="ECO:0000313" key="3">
    <source>
        <dbReference type="Proteomes" id="UP000542405"/>
    </source>
</evidence>
<dbReference type="RefSeq" id="WP_169535624.1">
    <property type="nucleotide sequence ID" value="NZ_JABBZE010000002.1"/>
</dbReference>
<keyword evidence="1" id="KW-0472">Membrane</keyword>
<keyword evidence="1" id="KW-0812">Transmembrane</keyword>
<proteinExistence type="predicted"/>
<name>A0A848N9V3_9BURK</name>
<evidence type="ECO:0000256" key="1">
    <source>
        <dbReference type="SAM" id="Phobius"/>
    </source>
</evidence>
<sequence>MIRRLLRALLGLDRYEWVGIAGAVVLAAVTGVLGPTLDSQSTPYPTCEGCGKTAVAARQP</sequence>
<feature type="transmembrane region" description="Helical" evidence="1">
    <location>
        <begin position="12"/>
        <end position="33"/>
    </location>
</feature>